<feature type="domain" description="HPt" evidence="8">
    <location>
        <begin position="52"/>
        <end position="128"/>
    </location>
</feature>
<dbReference type="GO" id="GO:0009736">
    <property type="term" value="P:cytokinin-activated signaling pathway"/>
    <property type="evidence" value="ECO:0007669"/>
    <property type="project" value="UniProtKB-KW"/>
</dbReference>
<keyword evidence="2" id="KW-0716">Sensory transduction</keyword>
<dbReference type="PANTHER" id="PTHR28242">
    <property type="entry name" value="PHOSPHORELAY INTERMEDIATE PROTEIN YPD1"/>
    <property type="match status" value="1"/>
</dbReference>
<evidence type="ECO:0000256" key="3">
    <source>
        <dbReference type="ARBA" id="ARBA00022864"/>
    </source>
</evidence>
<keyword evidence="5" id="KW-0539">Nucleus</keyword>
<keyword evidence="4 7" id="KW-0902">Two-component regulatory system</keyword>
<dbReference type="InterPro" id="IPR036641">
    <property type="entry name" value="HPT_dom_sf"/>
</dbReference>
<keyword evidence="3 7" id="KW-0932">Cytokinin signaling pathway</keyword>
<dbReference type="Proteomes" id="UP001140206">
    <property type="component" value="Chromosome 3"/>
</dbReference>
<evidence type="ECO:0000256" key="6">
    <source>
        <dbReference type="ARBA" id="ARBA00057097"/>
    </source>
</evidence>
<dbReference type="InterPro" id="IPR045871">
    <property type="entry name" value="AHP1-5/YPD1"/>
</dbReference>
<dbReference type="EMBL" id="JAMFTS010000003">
    <property type="protein sequence ID" value="KAJ4779377.1"/>
    <property type="molecule type" value="Genomic_DNA"/>
</dbReference>
<dbReference type="GO" id="GO:0005634">
    <property type="term" value="C:nucleus"/>
    <property type="evidence" value="ECO:0007669"/>
    <property type="project" value="UniProtKB-SubCell"/>
</dbReference>
<organism evidence="9 10">
    <name type="scientific">Rhynchospora pubera</name>
    <dbReference type="NCBI Taxonomy" id="906938"/>
    <lineage>
        <taxon>Eukaryota</taxon>
        <taxon>Viridiplantae</taxon>
        <taxon>Streptophyta</taxon>
        <taxon>Embryophyta</taxon>
        <taxon>Tracheophyta</taxon>
        <taxon>Spermatophyta</taxon>
        <taxon>Magnoliopsida</taxon>
        <taxon>Liliopsida</taxon>
        <taxon>Poales</taxon>
        <taxon>Cyperaceae</taxon>
        <taxon>Cyperoideae</taxon>
        <taxon>Rhynchosporeae</taxon>
        <taxon>Rhynchospora</taxon>
    </lineage>
</organism>
<evidence type="ECO:0000313" key="10">
    <source>
        <dbReference type="Proteomes" id="UP001140206"/>
    </source>
</evidence>
<comment type="caution">
    <text evidence="9">The sequence shown here is derived from an EMBL/GenBank/DDBJ whole genome shotgun (WGS) entry which is preliminary data.</text>
</comment>
<evidence type="ECO:0000313" key="9">
    <source>
        <dbReference type="EMBL" id="KAJ4779377.1"/>
    </source>
</evidence>
<keyword evidence="1" id="KW-0963">Cytoplasm</keyword>
<sequence length="158" mass="18339">MRVIGRAMDVNRLQHNYSNHFLSLFDEGILNQQFKELLLLQDENNPTFLFDVVSLFTENARTSINEIRSYYNQPATDYMRIKALLLRLKGSSQSVGAQNVEIACENLRNACDEYDLQNFLSCMEQLNLEFLKFKTKLETLFRMEQQIEAAGGSIPKMQ</sequence>
<dbReference type="GO" id="GO:0000160">
    <property type="term" value="P:phosphorelay signal transduction system"/>
    <property type="evidence" value="ECO:0007669"/>
    <property type="project" value="UniProtKB-UniRule"/>
</dbReference>
<dbReference type="Pfam" id="PF01627">
    <property type="entry name" value="Hpt"/>
    <property type="match status" value="1"/>
</dbReference>
<comment type="subcellular location">
    <subcellularLocation>
        <location evidence="7">Cytoplasm</location>
        <location evidence="7">Cytosol</location>
    </subcellularLocation>
    <subcellularLocation>
        <location evidence="7">Nucleus</location>
    </subcellularLocation>
</comment>
<evidence type="ECO:0000256" key="1">
    <source>
        <dbReference type="ARBA" id="ARBA00022490"/>
    </source>
</evidence>
<evidence type="ECO:0000256" key="4">
    <source>
        <dbReference type="ARBA" id="ARBA00023012"/>
    </source>
</evidence>
<evidence type="ECO:0000256" key="2">
    <source>
        <dbReference type="ARBA" id="ARBA00022606"/>
    </source>
</evidence>
<reference evidence="9" key="1">
    <citation type="submission" date="2022-08" db="EMBL/GenBank/DDBJ databases">
        <authorList>
            <person name="Marques A."/>
        </authorList>
    </citation>
    <scope>NUCLEOTIDE SEQUENCE</scope>
    <source>
        <strain evidence="9">RhyPub2mFocal</strain>
        <tissue evidence="9">Leaves</tissue>
    </source>
</reference>
<proteinExistence type="predicted"/>
<dbReference type="PANTHER" id="PTHR28242:SF52">
    <property type="entry name" value="PHOSPHORELAY INTERMEDIATE PROTEIN YPD1"/>
    <property type="match status" value="1"/>
</dbReference>
<evidence type="ECO:0000256" key="7">
    <source>
        <dbReference type="RuleBase" id="RU369004"/>
    </source>
</evidence>
<dbReference type="GO" id="GO:0005829">
    <property type="term" value="C:cytosol"/>
    <property type="evidence" value="ECO:0007669"/>
    <property type="project" value="UniProtKB-SubCell"/>
</dbReference>
<dbReference type="AlphaFoldDB" id="A0AAV8EE63"/>
<evidence type="ECO:0000259" key="8">
    <source>
        <dbReference type="Pfam" id="PF01627"/>
    </source>
</evidence>
<protein>
    <recommendedName>
        <fullName evidence="7">Histidine-containing phosphotransfer protein</fullName>
    </recommendedName>
</protein>
<dbReference type="GO" id="GO:0043424">
    <property type="term" value="F:protein histidine kinase binding"/>
    <property type="evidence" value="ECO:0007669"/>
    <property type="project" value="UniProtKB-UniRule"/>
</dbReference>
<name>A0AAV8EE63_9POAL</name>
<keyword evidence="10" id="KW-1185">Reference proteome</keyword>
<gene>
    <name evidence="9" type="ORF">LUZ62_063634</name>
</gene>
<dbReference type="InterPro" id="IPR008207">
    <property type="entry name" value="Sig_transdc_His_kin_Hpt_dom"/>
</dbReference>
<comment type="domain">
    <text evidence="7">Histidine-containing phosphotransfer domain (HPt) contains an active histidine that mediates the phosphotransfer.</text>
</comment>
<dbReference type="Gene3D" id="1.20.120.160">
    <property type="entry name" value="HPT domain"/>
    <property type="match status" value="1"/>
</dbReference>
<dbReference type="FunFam" id="1.20.120.160:FF:000001">
    <property type="entry name" value="Histidine-containing phosphotransfer protein 1"/>
    <property type="match status" value="1"/>
</dbReference>
<dbReference type="GO" id="GO:0009927">
    <property type="term" value="F:histidine phosphotransfer kinase activity"/>
    <property type="evidence" value="ECO:0007669"/>
    <property type="project" value="UniProtKB-UniRule"/>
</dbReference>
<comment type="function">
    <text evidence="6">Functions as a two-component phosphorelay mediators between cytokinin sensor histidine kinases and response regulators (B-type ARRs). Plays an important role in propagating cytokinin signal transduction through the multistep His-to-Asp phosphorelay. Functions as a positive regulator of the cytokinin signaling pathway. May play a regulatory role in salt and drought tolerance during plant development.</text>
</comment>
<dbReference type="GO" id="GO:0080038">
    <property type="term" value="P:positive regulation of cytokinin-activated signaling pathway"/>
    <property type="evidence" value="ECO:0007669"/>
    <property type="project" value="UniProtKB-ARBA"/>
</dbReference>
<evidence type="ECO:0000256" key="5">
    <source>
        <dbReference type="ARBA" id="ARBA00023242"/>
    </source>
</evidence>
<accession>A0AAV8EE63</accession>
<dbReference type="SUPFAM" id="SSF47226">
    <property type="entry name" value="Histidine-containing phosphotransfer domain, HPT domain"/>
    <property type="match status" value="1"/>
</dbReference>